<sequence length="118" mass="12680">MGTTTAPPAALEKLFETSHDANLNDVLGKTKPEHNNMSSTLDHQLLDEDAHSATDLKALQQERSSDSSGDIEAGRAQYDPAFTVGWDGGDSDPENPRSLPVLRKWAIVLITSAGSFCV</sequence>
<dbReference type="EMBL" id="JAWDJO010000040">
    <property type="protein sequence ID" value="KAL1897781.1"/>
    <property type="molecule type" value="Genomic_DNA"/>
</dbReference>
<keyword evidence="3" id="KW-1185">Reference proteome</keyword>
<proteinExistence type="predicted"/>
<evidence type="ECO:0000313" key="2">
    <source>
        <dbReference type="EMBL" id="KAL1897781.1"/>
    </source>
</evidence>
<evidence type="ECO:0000256" key="1">
    <source>
        <dbReference type="SAM" id="MobiDB-lite"/>
    </source>
</evidence>
<feature type="region of interest" description="Disordered" evidence="1">
    <location>
        <begin position="21"/>
        <end position="40"/>
    </location>
</feature>
<name>A0ABR3ZAU0_9PEZI</name>
<dbReference type="Proteomes" id="UP001583280">
    <property type="component" value="Unassembled WGS sequence"/>
</dbReference>
<reference evidence="2 3" key="1">
    <citation type="journal article" date="2024" name="IMA Fungus">
        <title>IMA Genome - F19 : A genome assembly and annotation guide to empower mycologists, including annotated draft genome sequences of Ceratocystis pirilliformis, Diaporthe australafricana, Fusarium ophioides, Paecilomyces lecythidis, and Sporothrix stenoceras.</title>
        <authorList>
            <person name="Aylward J."/>
            <person name="Wilson A.M."/>
            <person name="Visagie C.M."/>
            <person name="Spraker J."/>
            <person name="Barnes I."/>
            <person name="Buitendag C."/>
            <person name="Ceriani C."/>
            <person name="Del Mar Angel L."/>
            <person name="du Plessis D."/>
            <person name="Fuchs T."/>
            <person name="Gasser K."/>
            <person name="Kramer D."/>
            <person name="Li W."/>
            <person name="Munsamy K."/>
            <person name="Piso A."/>
            <person name="Price J.L."/>
            <person name="Sonnekus B."/>
            <person name="Thomas C."/>
            <person name="van der Nest A."/>
            <person name="van Dijk A."/>
            <person name="van Heerden A."/>
            <person name="van Vuuren N."/>
            <person name="Yilmaz N."/>
            <person name="Duong T.A."/>
            <person name="van der Merwe N.A."/>
            <person name="Wingfield M.J."/>
            <person name="Wingfield B.D."/>
        </authorList>
    </citation>
    <scope>NUCLEOTIDE SEQUENCE [LARGE SCALE GENOMIC DNA]</scope>
    <source>
        <strain evidence="2 3">CMW 12675</strain>
    </source>
</reference>
<protein>
    <submittedName>
        <fullName evidence="2">Uncharacterized protein</fullName>
    </submittedName>
</protein>
<comment type="caution">
    <text evidence="2">The sequence shown here is derived from an EMBL/GenBank/DDBJ whole genome shotgun (WGS) entry which is preliminary data.</text>
</comment>
<evidence type="ECO:0000313" key="3">
    <source>
        <dbReference type="Proteomes" id="UP001583280"/>
    </source>
</evidence>
<organism evidence="2 3">
    <name type="scientific">Ceratocystis pirilliformis</name>
    <dbReference type="NCBI Taxonomy" id="259994"/>
    <lineage>
        <taxon>Eukaryota</taxon>
        <taxon>Fungi</taxon>
        <taxon>Dikarya</taxon>
        <taxon>Ascomycota</taxon>
        <taxon>Pezizomycotina</taxon>
        <taxon>Sordariomycetes</taxon>
        <taxon>Hypocreomycetidae</taxon>
        <taxon>Microascales</taxon>
        <taxon>Ceratocystidaceae</taxon>
        <taxon>Ceratocystis</taxon>
    </lineage>
</organism>
<gene>
    <name evidence="2" type="ORF">Cpir12675_002206</name>
</gene>
<accession>A0ABR3ZAU0</accession>
<feature type="region of interest" description="Disordered" evidence="1">
    <location>
        <begin position="46"/>
        <end position="75"/>
    </location>
</feature>